<accession>A0ABM7S7X7</accession>
<name>A0ABM7S7X7_9FLAO</name>
<proteinExistence type="predicted"/>
<gene>
    <name evidence="1" type="ORF">KK2020170_24620</name>
</gene>
<evidence type="ECO:0008006" key="3">
    <source>
        <dbReference type="Google" id="ProtNLM"/>
    </source>
</evidence>
<reference evidence="1 2" key="1">
    <citation type="submission" date="2021-06" db="EMBL/GenBank/DDBJ databases">
        <title>Whole genome sequences of Flavobacterium sp. KK2020170 and assembly.</title>
        <authorList>
            <person name="Kitahara K."/>
            <person name="Miyoshi S."/>
            <person name="Uesaka K."/>
        </authorList>
    </citation>
    <scope>NUCLEOTIDE SEQUENCE [LARGE SCALE GENOMIC DNA]</scope>
    <source>
        <strain evidence="1 2">KK2020170</strain>
    </source>
</reference>
<dbReference type="Proteomes" id="UP000825258">
    <property type="component" value="Chromosome"/>
</dbReference>
<dbReference type="PROSITE" id="PS51257">
    <property type="entry name" value="PROKAR_LIPOPROTEIN"/>
    <property type="match status" value="1"/>
</dbReference>
<organism evidence="1 2">
    <name type="scientific">Flavobacterium okayamense</name>
    <dbReference type="NCBI Taxonomy" id="2830782"/>
    <lineage>
        <taxon>Bacteria</taxon>
        <taxon>Pseudomonadati</taxon>
        <taxon>Bacteroidota</taxon>
        <taxon>Flavobacteriia</taxon>
        <taxon>Flavobacteriales</taxon>
        <taxon>Flavobacteriaceae</taxon>
        <taxon>Flavobacterium</taxon>
    </lineage>
</organism>
<evidence type="ECO:0000313" key="2">
    <source>
        <dbReference type="Proteomes" id="UP000825258"/>
    </source>
</evidence>
<protein>
    <recommendedName>
        <fullName evidence="3">Lipoprotein</fullName>
    </recommendedName>
</protein>
<evidence type="ECO:0000313" key="1">
    <source>
        <dbReference type="EMBL" id="BCY29594.1"/>
    </source>
</evidence>
<sequence>MQKIIKQSLLYVFITFFIFGCKTHTSKIEGEYFNDLDFDHIKNLTKNVNLDSIRSNTSDFYDIEICSKPNKKVFNLEEKKLFSMQITNYGTKELYLPEWFRNNKDYNNVEMTFEIYKKEKDKYIKYIQKRMKTDIFRHPAINHPKRVIFETNKGKHIAYENIWFDIYQKIVDEGSYNAKIYIDLSNFGYFKILETELFFEVKE</sequence>
<dbReference type="EMBL" id="AP024749">
    <property type="protein sequence ID" value="BCY29594.1"/>
    <property type="molecule type" value="Genomic_DNA"/>
</dbReference>
<keyword evidence="2" id="KW-1185">Reference proteome</keyword>